<reference evidence="3" key="1">
    <citation type="submission" date="2023-01" db="EMBL/GenBank/DDBJ databases">
        <title>Genome assembly of the deep-sea coral Lophelia pertusa.</title>
        <authorList>
            <person name="Herrera S."/>
            <person name="Cordes E."/>
        </authorList>
    </citation>
    <scope>NUCLEOTIDE SEQUENCE</scope>
    <source>
        <strain evidence="3">USNM1676648</strain>
        <tissue evidence="3">Polyp</tissue>
    </source>
</reference>
<dbReference type="PROSITE" id="PS50026">
    <property type="entry name" value="EGF_3"/>
    <property type="match status" value="1"/>
</dbReference>
<evidence type="ECO:0000256" key="1">
    <source>
        <dbReference type="PROSITE-ProRule" id="PRU00076"/>
    </source>
</evidence>
<proteinExistence type="predicted"/>
<dbReference type="EMBL" id="MU827310">
    <property type="protein sequence ID" value="KAJ7360219.1"/>
    <property type="molecule type" value="Genomic_DNA"/>
</dbReference>
<dbReference type="AlphaFoldDB" id="A0A9X0CLU3"/>
<organism evidence="3 4">
    <name type="scientific">Desmophyllum pertusum</name>
    <dbReference type="NCBI Taxonomy" id="174260"/>
    <lineage>
        <taxon>Eukaryota</taxon>
        <taxon>Metazoa</taxon>
        <taxon>Cnidaria</taxon>
        <taxon>Anthozoa</taxon>
        <taxon>Hexacorallia</taxon>
        <taxon>Scleractinia</taxon>
        <taxon>Caryophylliina</taxon>
        <taxon>Caryophylliidae</taxon>
        <taxon>Desmophyllum</taxon>
    </lineage>
</organism>
<keyword evidence="1" id="KW-0245">EGF-like domain</keyword>
<feature type="non-terminal residue" evidence="3">
    <location>
        <position position="134"/>
    </location>
</feature>
<evidence type="ECO:0000259" key="2">
    <source>
        <dbReference type="PROSITE" id="PS50026"/>
    </source>
</evidence>
<feature type="disulfide bond" evidence="1">
    <location>
        <begin position="100"/>
        <end position="110"/>
    </location>
</feature>
<keyword evidence="1" id="KW-1015">Disulfide bond</keyword>
<keyword evidence="4" id="KW-1185">Reference proteome</keyword>
<dbReference type="InterPro" id="IPR003609">
    <property type="entry name" value="Pan_app"/>
</dbReference>
<comment type="caution">
    <text evidence="3">The sequence shown here is derived from an EMBL/GenBank/DDBJ whole genome shotgun (WGS) entry which is preliminary data.</text>
</comment>
<protein>
    <recommendedName>
        <fullName evidence="2">EGF-like domain-containing protein</fullName>
    </recommendedName>
</protein>
<comment type="caution">
    <text evidence="1">Lacks conserved residue(s) required for the propagation of feature annotation.</text>
</comment>
<gene>
    <name evidence="3" type="ORF">OS493_016847</name>
</gene>
<sequence length="134" mass="14763">MGDSERCRLLDFVGVFRDKSLNKSIIKNVTIHEEEICQLTCFLEDTCKSYNLGPPVPQPTGEGVVVIKRVCELSSSHHVSHPDYLVSRPGFIYRPSANLCGVPCPDKQSCYPVDNGGFSCLCPDPGFTGYTCTE</sequence>
<feature type="domain" description="EGF-like" evidence="2">
    <location>
        <begin position="96"/>
        <end position="133"/>
    </location>
</feature>
<dbReference type="Pfam" id="PF00024">
    <property type="entry name" value="PAN_1"/>
    <property type="match status" value="1"/>
</dbReference>
<dbReference type="Proteomes" id="UP001163046">
    <property type="component" value="Unassembled WGS sequence"/>
</dbReference>
<evidence type="ECO:0000313" key="3">
    <source>
        <dbReference type="EMBL" id="KAJ7360219.1"/>
    </source>
</evidence>
<dbReference type="InterPro" id="IPR000742">
    <property type="entry name" value="EGF"/>
</dbReference>
<evidence type="ECO:0000313" key="4">
    <source>
        <dbReference type="Proteomes" id="UP001163046"/>
    </source>
</evidence>
<accession>A0A9X0CLU3</accession>
<dbReference type="OrthoDB" id="5944977at2759"/>
<name>A0A9X0CLU3_9CNID</name>